<evidence type="ECO:0000313" key="2">
    <source>
        <dbReference type="Proteomes" id="UP000495940"/>
    </source>
</evidence>
<dbReference type="SUPFAM" id="SSF52540">
    <property type="entry name" value="P-loop containing nucleoside triphosphate hydrolases"/>
    <property type="match status" value="1"/>
</dbReference>
<protein>
    <submittedName>
        <fullName evidence="1">Uncharacterized protein</fullName>
    </submittedName>
</protein>
<dbReference type="RefSeq" id="WP_175433918.1">
    <property type="nucleotide sequence ID" value="NZ_CP021978.1"/>
</dbReference>
<name>A0A6G5RHV6_9ACTN</name>
<dbReference type="AlphaFoldDB" id="A0A6G5RHV6"/>
<dbReference type="KEGG" id="shaw:CEB94_22750"/>
<reference evidence="1 2" key="1">
    <citation type="submission" date="2017-06" db="EMBL/GenBank/DDBJ databases">
        <title>Complete Genome Sequence of Streptomyces hawaiiensis NRRL 15010 and insights into acyldepsipeptides biosynthesis.</title>
        <authorList>
            <person name="Mariita R.M."/>
            <person name="Sello J.K."/>
        </authorList>
    </citation>
    <scope>NUCLEOTIDE SEQUENCE [LARGE SCALE GENOMIC DNA]</scope>
    <source>
        <strain evidence="1 2">ATCC 12236</strain>
    </source>
</reference>
<accession>A0A6G5RHV6</accession>
<dbReference type="InterPro" id="IPR027417">
    <property type="entry name" value="P-loop_NTPase"/>
</dbReference>
<keyword evidence="2" id="KW-1185">Reference proteome</keyword>
<dbReference type="Gene3D" id="3.40.50.300">
    <property type="entry name" value="P-loop containing nucleotide triphosphate hydrolases"/>
    <property type="match status" value="1"/>
</dbReference>
<dbReference type="Proteomes" id="UP000495940">
    <property type="component" value="Chromosome"/>
</dbReference>
<evidence type="ECO:0000313" key="1">
    <source>
        <dbReference type="EMBL" id="QCD57346.1"/>
    </source>
</evidence>
<proteinExistence type="predicted"/>
<gene>
    <name evidence="1" type="ORF">CEB94_22750</name>
</gene>
<dbReference type="EMBL" id="CP021978">
    <property type="protein sequence ID" value="QCD57346.1"/>
    <property type="molecule type" value="Genomic_DNA"/>
</dbReference>
<sequence length="289" mass="31659">MSSAQIPAGLQERSALYRSLLNHRRLLVVLDDVRSFRQIQPLLPGRGRCTVLITSRDPLDELVSDYGAVQIQLNVMTTHEADRMLAAVIGQDRVAAEPEAAARLAELCLLEQLVDAQLLELCLTQTGPSARFRFHELLRLFAWERAHDEDSAQDRADALEPAYGTLLTLAGSAHQLLDGAGHLPRHSARLVHELPVDAVTELLADPLEWFESERGTILALVGAAARHDDAAAHAWELTARHAAVRDAQLPGGLAAGRTGLPGERPAGRRHLRRHRHAALARLARHLPAP</sequence>
<organism evidence="1 2">
    <name type="scientific">Streptomyces hawaiiensis</name>
    <dbReference type="NCBI Taxonomy" id="67305"/>
    <lineage>
        <taxon>Bacteria</taxon>
        <taxon>Bacillati</taxon>
        <taxon>Actinomycetota</taxon>
        <taxon>Actinomycetes</taxon>
        <taxon>Kitasatosporales</taxon>
        <taxon>Streptomycetaceae</taxon>
        <taxon>Streptomyces</taxon>
    </lineage>
</organism>